<dbReference type="SUPFAM" id="SSF55144">
    <property type="entry name" value="LigT-like"/>
    <property type="match status" value="1"/>
</dbReference>
<dbReference type="Pfam" id="PF13563">
    <property type="entry name" value="2_5_RNA_ligase2"/>
    <property type="match status" value="1"/>
</dbReference>
<gene>
    <name evidence="4" type="ORF">AWH56_015975</name>
    <name evidence="3" type="ORF">AWH56_06900</name>
</gene>
<dbReference type="EC" id="3.1.-.-" evidence="2"/>
<dbReference type="InterPro" id="IPR009097">
    <property type="entry name" value="Cyclic_Pdiesterase"/>
</dbReference>
<dbReference type="Gene3D" id="3.90.1140.10">
    <property type="entry name" value="Cyclic phosphodiesterase"/>
    <property type="match status" value="1"/>
</dbReference>
<dbReference type="RefSeq" id="WP_071316432.1">
    <property type="nucleotide sequence ID" value="NZ_CP063356.2"/>
</dbReference>
<evidence type="ECO:0000313" key="4">
    <source>
        <dbReference type="EMBL" id="QOY34223.1"/>
    </source>
</evidence>
<dbReference type="NCBIfam" id="NF010223">
    <property type="entry name" value="PRK13679.1"/>
    <property type="match status" value="1"/>
</dbReference>
<reference evidence="4 5" key="2">
    <citation type="journal article" date="2017" name="Genome Announc.">
        <title>Draft Genome Sequences of Four Alkaliphilic Bacteria Belonging to the Anaerobacillus Genus.</title>
        <authorList>
            <person name="Bassil N.M."/>
            <person name="Lloyd J.R."/>
        </authorList>
    </citation>
    <scope>NUCLEOTIDE SEQUENCE [LARGE SCALE GENOMIC DNA]</scope>
    <source>
        <strain evidence="4 5">NB2006</strain>
    </source>
</reference>
<sequence>MKYGIVIFPSKNLQDMANSFRARYDSHYAQIPPHITLKEAFETTEVKELAKEIKKITKEINPFTLNVFKYSSFHPVSNTIYMGVQENEGLLTLQKRLNSGYFTQEEKYQFIPHITIGQDLEDDEFHDVLGRLRMKTINHEEVCDRIQLLYQLDNGSWTVYETFLLGKES</sequence>
<comment type="similarity">
    <text evidence="2">Belongs to the 2H phosphoesterase superfamily. YjcG family.</text>
</comment>
<dbReference type="EMBL" id="CP063356">
    <property type="protein sequence ID" value="QOY34223.1"/>
    <property type="molecule type" value="Genomic_DNA"/>
</dbReference>
<dbReference type="OrthoDB" id="1524661at2"/>
<feature type="active site" description="Proton donor" evidence="2">
    <location>
        <position position="34"/>
    </location>
</feature>
<proteinExistence type="inferred from homology"/>
<dbReference type="HAMAP" id="MF_01444">
    <property type="entry name" value="2H_phosphoesterase_YjcG"/>
    <property type="match status" value="1"/>
</dbReference>
<keyword evidence="1 2" id="KW-0378">Hydrolase</keyword>
<feature type="active site" description="Proton acceptor" evidence="2">
    <location>
        <position position="113"/>
    </location>
</feature>
<accession>A0A1S2M8I5</accession>
<dbReference type="AlphaFoldDB" id="A0A1S2M8I5"/>
<dbReference type="GO" id="GO:0016874">
    <property type="term" value="F:ligase activity"/>
    <property type="evidence" value="ECO:0007669"/>
    <property type="project" value="UniProtKB-KW"/>
</dbReference>
<dbReference type="GO" id="GO:0016788">
    <property type="term" value="F:hydrolase activity, acting on ester bonds"/>
    <property type="evidence" value="ECO:0007669"/>
    <property type="project" value="UniProtKB-UniRule"/>
</dbReference>
<keyword evidence="4" id="KW-0436">Ligase</keyword>
<reference evidence="3 5" key="1">
    <citation type="submission" date="2016-10" db="EMBL/GenBank/DDBJ databases">
        <title>Draft genome sequences of four alkaliphilic bacteria belonging to the Anaerobacillus genus.</title>
        <authorList>
            <person name="Bassil N.M."/>
            <person name="Lloyd J.R."/>
        </authorList>
    </citation>
    <scope>NUCLEOTIDE SEQUENCE [LARGE SCALE GENOMIC DNA]</scope>
    <source>
        <strain evidence="3 5">NB2006</strain>
    </source>
</reference>
<dbReference type="KEGG" id="aia:AWH56_015975"/>
<evidence type="ECO:0000256" key="2">
    <source>
        <dbReference type="HAMAP-Rule" id="MF_01444"/>
    </source>
</evidence>
<dbReference type="InterPro" id="IPR022932">
    <property type="entry name" value="YjcG"/>
</dbReference>
<dbReference type="EMBL" id="LQXD01000063">
    <property type="protein sequence ID" value="OIJ20904.1"/>
    <property type="molecule type" value="Genomic_DNA"/>
</dbReference>
<organism evidence="3 5">
    <name type="scientific">Anaerobacillus isosaccharinicus</name>
    <dbReference type="NCBI Taxonomy" id="1532552"/>
    <lineage>
        <taxon>Bacteria</taxon>
        <taxon>Bacillati</taxon>
        <taxon>Bacillota</taxon>
        <taxon>Bacilli</taxon>
        <taxon>Bacillales</taxon>
        <taxon>Bacillaceae</taxon>
        <taxon>Anaerobacillus</taxon>
    </lineage>
</organism>
<dbReference type="InterPro" id="IPR050580">
    <property type="entry name" value="2H_phosphoesterase_YjcG-like"/>
</dbReference>
<evidence type="ECO:0000256" key="1">
    <source>
        <dbReference type="ARBA" id="ARBA00022801"/>
    </source>
</evidence>
<evidence type="ECO:0000313" key="3">
    <source>
        <dbReference type="EMBL" id="OIJ20904.1"/>
    </source>
</evidence>
<feature type="short sequence motif" description="HXTX 2" evidence="2">
    <location>
        <begin position="113"/>
        <end position="116"/>
    </location>
</feature>
<name>A0A1S2M8I5_9BACI</name>
<reference evidence="4" key="4">
    <citation type="submission" date="2020-10" db="EMBL/GenBank/DDBJ databases">
        <authorList>
            <person name="Bassil N.M."/>
            <person name="Lloyd J.R."/>
        </authorList>
    </citation>
    <scope>NUCLEOTIDE SEQUENCE</scope>
    <source>
        <strain evidence="4">NB2006</strain>
    </source>
</reference>
<protein>
    <recommendedName>
        <fullName evidence="2">Putative phosphoesterase AWH56_015975</fullName>
        <ecNumber evidence="2">3.1.-.-</ecNumber>
    </recommendedName>
</protein>
<dbReference type="Proteomes" id="UP000180175">
    <property type="component" value="Chromosome"/>
</dbReference>
<reference evidence="4 5" key="3">
    <citation type="journal article" date="2019" name="Int. J. Syst. Evol. Microbiol.">
        <title>Anaerobacillus isosaccharinicus sp. nov., an alkaliphilic bacterium which degrades isosaccharinic acid.</title>
        <authorList>
            <person name="Bassil N.M."/>
            <person name="Lloyd J.R."/>
        </authorList>
    </citation>
    <scope>NUCLEOTIDE SEQUENCE [LARGE SCALE GENOMIC DNA]</scope>
    <source>
        <strain evidence="4 5">NB2006</strain>
    </source>
</reference>
<feature type="short sequence motif" description="HXTX 1" evidence="2">
    <location>
        <begin position="34"/>
        <end position="37"/>
    </location>
</feature>
<dbReference type="PANTHER" id="PTHR40037">
    <property type="entry name" value="PHOSPHOESTERASE YJCG-RELATED"/>
    <property type="match status" value="1"/>
</dbReference>
<keyword evidence="5" id="KW-1185">Reference proteome</keyword>
<dbReference type="PANTHER" id="PTHR40037:SF1">
    <property type="entry name" value="PHOSPHOESTERASE SAOUHSC_00951-RELATED"/>
    <property type="match status" value="1"/>
</dbReference>
<evidence type="ECO:0000313" key="5">
    <source>
        <dbReference type="Proteomes" id="UP000180175"/>
    </source>
</evidence>